<organism evidence="2 3">
    <name type="scientific">Microbacterium terricola</name>
    <dbReference type="NCBI Taxonomy" id="344163"/>
    <lineage>
        <taxon>Bacteria</taxon>
        <taxon>Bacillati</taxon>
        <taxon>Actinomycetota</taxon>
        <taxon>Actinomycetes</taxon>
        <taxon>Micrococcales</taxon>
        <taxon>Microbacteriaceae</taxon>
        <taxon>Microbacterium</taxon>
    </lineage>
</organism>
<keyword evidence="3" id="KW-1185">Reference proteome</keyword>
<dbReference type="RefSeq" id="WP_263797693.1">
    <property type="nucleotide sequence ID" value="NZ_AP027141.1"/>
</dbReference>
<dbReference type="InterPro" id="IPR001509">
    <property type="entry name" value="Epimerase_deHydtase"/>
</dbReference>
<reference evidence="2 3" key="1">
    <citation type="submission" date="2022-12" db="EMBL/GenBank/DDBJ databases">
        <title>Microbacterium terricola strain KV-448 chromosome, complete genome.</title>
        <authorList>
            <person name="Oshima T."/>
            <person name="Moriya T."/>
            <person name="Bessho Y."/>
        </authorList>
    </citation>
    <scope>NUCLEOTIDE SEQUENCE [LARGE SCALE GENOMIC DNA]</scope>
    <source>
        <strain evidence="2 3">KV-448</strain>
    </source>
</reference>
<accession>A0ABM8E198</accession>
<dbReference type="EMBL" id="AP027141">
    <property type="protein sequence ID" value="BDV31727.1"/>
    <property type="molecule type" value="Genomic_DNA"/>
</dbReference>
<protein>
    <submittedName>
        <fullName evidence="2">Nucleoside-diphosphate sugar epimerase</fullName>
    </submittedName>
</protein>
<dbReference type="Pfam" id="PF01370">
    <property type="entry name" value="Epimerase"/>
    <property type="match status" value="1"/>
</dbReference>
<dbReference type="Gene3D" id="3.40.50.720">
    <property type="entry name" value="NAD(P)-binding Rossmann-like Domain"/>
    <property type="match status" value="1"/>
</dbReference>
<dbReference type="InterPro" id="IPR036291">
    <property type="entry name" value="NAD(P)-bd_dom_sf"/>
</dbReference>
<sequence>MRIAVAGGTGQAGAQAVAAATARGHEVVVLARSAGVDLVTGAGAAQSLDGVDAVIDASGVRKGDEPTAFHEAVTRTLAAARPAHLVVLSIVNCESAATYPLYAGKLAQERATEASGIPFTIARTTQFHEFSRQVLAIGKLGPLHFAPRMRTQPVAVREVGARLVDLAEAGAVGRAPDFAGPREESLPEMARAYVRAVGRRTPVFAISLGGDFGRAMRSGALLPGPHAEHGAQTFAEWIAALG</sequence>
<proteinExistence type="predicted"/>
<evidence type="ECO:0000259" key="1">
    <source>
        <dbReference type="Pfam" id="PF01370"/>
    </source>
</evidence>
<feature type="domain" description="NAD-dependent epimerase/dehydratase" evidence="1">
    <location>
        <begin position="3"/>
        <end position="112"/>
    </location>
</feature>
<dbReference type="SUPFAM" id="SSF51735">
    <property type="entry name" value="NAD(P)-binding Rossmann-fold domains"/>
    <property type="match status" value="1"/>
</dbReference>
<name>A0ABM8E198_9MICO</name>
<gene>
    <name evidence="2" type="ORF">Microterr_23870</name>
</gene>
<evidence type="ECO:0000313" key="2">
    <source>
        <dbReference type="EMBL" id="BDV31727.1"/>
    </source>
</evidence>
<evidence type="ECO:0000313" key="3">
    <source>
        <dbReference type="Proteomes" id="UP001317779"/>
    </source>
</evidence>
<dbReference type="Proteomes" id="UP001317779">
    <property type="component" value="Chromosome"/>
</dbReference>